<dbReference type="OrthoDB" id="2911825at2"/>
<dbReference type="Proteomes" id="UP000076567">
    <property type="component" value="Unassembled WGS sequence"/>
</dbReference>
<evidence type="ECO:0000313" key="2">
    <source>
        <dbReference type="Proteomes" id="UP000076567"/>
    </source>
</evidence>
<sequence>MLTIKTITYELSPVTVEVKVDESMNEKELLELGKQKVIEQLSKKFPFYKYSITEGPLISDEDLKLGRPVKVKDTGEIGIIYDIKPSQNFPIKVAMPNGVAAAYVKRALEKPSKRTSIEKLIKGRQKWEKDFGWENGKTAFFVNGKEIIPVVISVTRNKIKAIIVSHDTNGSAYSLTERDTHRLFDTLEEAEKSVSK</sequence>
<evidence type="ECO:0000313" key="1">
    <source>
        <dbReference type="EMBL" id="KZE67965.1"/>
    </source>
</evidence>
<accession>A0A165NWL1</accession>
<reference evidence="2" key="1">
    <citation type="submission" date="2016-01" db="EMBL/GenBank/DDBJ databases">
        <title>Draft genome of Chromobacterium sp. F49.</title>
        <authorList>
            <person name="Hong K.W."/>
        </authorList>
    </citation>
    <scope>NUCLEOTIDE SEQUENCE [LARGE SCALE GENOMIC DNA]</scope>
    <source>
        <strain evidence="2">P7IIIA</strain>
    </source>
</reference>
<dbReference type="AlphaFoldDB" id="A0A165NWL1"/>
<dbReference type="RefSeq" id="WP_066238400.1">
    <property type="nucleotide sequence ID" value="NZ_LRFC01000006.1"/>
</dbReference>
<dbReference type="EMBL" id="LRFC01000006">
    <property type="protein sequence ID" value="KZE67965.1"/>
    <property type="molecule type" value="Genomic_DNA"/>
</dbReference>
<protein>
    <submittedName>
        <fullName evidence="1">Uncharacterized protein</fullName>
    </submittedName>
</protein>
<name>A0A165NWL1_9BACL</name>
<organism evidence="1 2">
    <name type="scientific">Fictibacillus phosphorivorans</name>
    <dbReference type="NCBI Taxonomy" id="1221500"/>
    <lineage>
        <taxon>Bacteria</taxon>
        <taxon>Bacillati</taxon>
        <taxon>Bacillota</taxon>
        <taxon>Bacilli</taxon>
        <taxon>Bacillales</taxon>
        <taxon>Fictibacillaceae</taxon>
        <taxon>Fictibacillus</taxon>
    </lineage>
</organism>
<gene>
    <name evidence="1" type="ORF">AWM68_17485</name>
</gene>
<proteinExistence type="predicted"/>
<keyword evidence="2" id="KW-1185">Reference proteome</keyword>
<comment type="caution">
    <text evidence="1">The sequence shown here is derived from an EMBL/GenBank/DDBJ whole genome shotgun (WGS) entry which is preliminary data.</text>
</comment>